<dbReference type="Proteomes" id="UP001162131">
    <property type="component" value="Unassembled WGS sequence"/>
</dbReference>
<organism evidence="2 3">
    <name type="scientific">Blepharisma stoltei</name>
    <dbReference type="NCBI Taxonomy" id="1481888"/>
    <lineage>
        <taxon>Eukaryota</taxon>
        <taxon>Sar</taxon>
        <taxon>Alveolata</taxon>
        <taxon>Ciliophora</taxon>
        <taxon>Postciliodesmatophora</taxon>
        <taxon>Heterotrichea</taxon>
        <taxon>Heterotrichida</taxon>
        <taxon>Blepharismidae</taxon>
        <taxon>Blepharisma</taxon>
    </lineage>
</organism>
<keyword evidence="3" id="KW-1185">Reference proteome</keyword>
<reference evidence="2" key="1">
    <citation type="submission" date="2021-09" db="EMBL/GenBank/DDBJ databases">
        <authorList>
            <consortium name="AG Swart"/>
            <person name="Singh M."/>
            <person name="Singh A."/>
            <person name="Seah K."/>
            <person name="Emmerich C."/>
        </authorList>
    </citation>
    <scope>NUCLEOTIDE SEQUENCE</scope>
    <source>
        <strain evidence="2">ATCC30299</strain>
    </source>
</reference>
<evidence type="ECO:0008006" key="4">
    <source>
        <dbReference type="Google" id="ProtNLM"/>
    </source>
</evidence>
<gene>
    <name evidence="2" type="ORF">BSTOLATCC_MIC65358</name>
</gene>
<comment type="caution">
    <text evidence="2">The sequence shown here is derived from an EMBL/GenBank/DDBJ whole genome shotgun (WGS) entry which is preliminary data.</text>
</comment>
<name>A0AAU9KDC9_9CILI</name>
<dbReference type="EMBL" id="CAJZBQ010000063">
    <property type="protein sequence ID" value="CAG9336051.1"/>
    <property type="molecule type" value="Genomic_DNA"/>
</dbReference>
<accession>A0AAU9KDC9</accession>
<feature type="compositionally biased region" description="Basic residues" evidence="1">
    <location>
        <begin position="7"/>
        <end position="16"/>
    </location>
</feature>
<dbReference type="AlphaFoldDB" id="A0AAU9KDC9"/>
<evidence type="ECO:0000313" key="3">
    <source>
        <dbReference type="Proteomes" id="UP001162131"/>
    </source>
</evidence>
<evidence type="ECO:0000313" key="2">
    <source>
        <dbReference type="EMBL" id="CAG9336051.1"/>
    </source>
</evidence>
<proteinExistence type="predicted"/>
<evidence type="ECO:0000256" key="1">
    <source>
        <dbReference type="SAM" id="MobiDB-lite"/>
    </source>
</evidence>
<feature type="region of interest" description="Disordered" evidence="1">
    <location>
        <begin position="1"/>
        <end position="22"/>
    </location>
</feature>
<sequence length="340" mass="40003">MCEPYNRKRALKSRTNHHVEEPNKRFKLSSYEEEGERDLIISSLSDKNTGSKRKLINRYEKEYLDFTSSGISQKAQLLIRRIVHSKEIPSEMRGQPLFRLLLDVYEKLSLNEIEVTVWSIYLDRFVWADQEFPLRLLLIISAYAAKSYLSDARHFYEYIKSKIPGFEEVYRKWDFKNKGWLEVSGKELNLKYRYLSESVLACNEFRIIEYNYYVDEILQSSPPYRQDLKDLSSGPDDEWDVLNVELESCSTKASNSFSDSFKSTAEYKSAYSSPINPFSNFYNIGYTAMMYNPFIFSPPDPFSYEMMRPRHIQVPTQIFKPVPVRYFNPVETGENLGSNN</sequence>
<protein>
    <recommendedName>
        <fullName evidence="4">Cyclin N-terminal domain-containing protein</fullName>
    </recommendedName>
</protein>